<dbReference type="Pfam" id="PF03466">
    <property type="entry name" value="LysR_substrate"/>
    <property type="match status" value="1"/>
</dbReference>
<keyword evidence="2" id="KW-0805">Transcription regulation</keyword>
<evidence type="ECO:0000256" key="1">
    <source>
        <dbReference type="ARBA" id="ARBA00009437"/>
    </source>
</evidence>
<dbReference type="Gene3D" id="1.10.10.10">
    <property type="entry name" value="Winged helix-like DNA-binding domain superfamily/Winged helix DNA-binding domain"/>
    <property type="match status" value="1"/>
</dbReference>
<gene>
    <name evidence="6" type="ORF">GCM10011357_24390</name>
</gene>
<dbReference type="SUPFAM" id="SSF46785">
    <property type="entry name" value="Winged helix' DNA-binding domain"/>
    <property type="match status" value="1"/>
</dbReference>
<dbReference type="RefSeq" id="WP_099035080.1">
    <property type="nucleotide sequence ID" value="NZ_BMGJ01000009.1"/>
</dbReference>
<sequence>MPRLNYHHLFYFWHVAKGQSLTQVANDLHVSQSALSMQIKQLEEQMGQALFRRSGRKLHLTEPGRIALEYAEEIFNKGEELRAFMRDHSAGHIQQLRVGAVATLSRNFLEAFIRPLLPQQNIRLSLRSASLDELLGELSDHNLDLVLSNVPVIADRKNPWRSQRIARQAISVIGHPDKRAQYSDIADLVRHKLLVPGPHSEIRMAFELVCQQWQIQPEIMAEVDDMAMLRLLARDTDCLAILPGVVVKDEINQGQLIELGKLADVNENFYAVTIRRQFQLPIVTELLKRGPEDILASNAL</sequence>
<comment type="similarity">
    <text evidence="1">Belongs to the LysR transcriptional regulatory family.</text>
</comment>
<accession>A0ABQ1RJG3</accession>
<feature type="domain" description="HTH lysR-type" evidence="5">
    <location>
        <begin position="4"/>
        <end position="61"/>
    </location>
</feature>
<dbReference type="Gene3D" id="3.40.190.290">
    <property type="match status" value="1"/>
</dbReference>
<keyword evidence="3" id="KW-0238">DNA-binding</keyword>
<dbReference type="PRINTS" id="PR00039">
    <property type="entry name" value="HTHLYSR"/>
</dbReference>
<dbReference type="InterPro" id="IPR000847">
    <property type="entry name" value="LysR_HTH_N"/>
</dbReference>
<dbReference type="Proteomes" id="UP000614272">
    <property type="component" value="Unassembled WGS sequence"/>
</dbReference>
<dbReference type="SUPFAM" id="SSF53850">
    <property type="entry name" value="Periplasmic binding protein-like II"/>
    <property type="match status" value="1"/>
</dbReference>
<proteinExistence type="inferred from homology"/>
<dbReference type="InterPro" id="IPR005119">
    <property type="entry name" value="LysR_subst-bd"/>
</dbReference>
<evidence type="ECO:0000256" key="4">
    <source>
        <dbReference type="ARBA" id="ARBA00023163"/>
    </source>
</evidence>
<organism evidence="6 7">
    <name type="scientific">Lacimicrobium alkaliphilum</name>
    <dbReference type="NCBI Taxonomy" id="1526571"/>
    <lineage>
        <taxon>Bacteria</taxon>
        <taxon>Pseudomonadati</taxon>
        <taxon>Pseudomonadota</taxon>
        <taxon>Gammaproteobacteria</taxon>
        <taxon>Alteromonadales</taxon>
        <taxon>Alteromonadaceae</taxon>
        <taxon>Lacimicrobium</taxon>
    </lineage>
</organism>
<dbReference type="PANTHER" id="PTHR30126">
    <property type="entry name" value="HTH-TYPE TRANSCRIPTIONAL REGULATOR"/>
    <property type="match status" value="1"/>
</dbReference>
<protein>
    <submittedName>
        <fullName evidence="6">LysR family transcriptional regulator</fullName>
    </submittedName>
</protein>
<name>A0ABQ1RJG3_9ALTE</name>
<reference evidence="7" key="1">
    <citation type="journal article" date="2019" name="Int. J. Syst. Evol. Microbiol.">
        <title>The Global Catalogue of Microorganisms (GCM) 10K type strain sequencing project: providing services to taxonomists for standard genome sequencing and annotation.</title>
        <authorList>
            <consortium name="The Broad Institute Genomics Platform"/>
            <consortium name="The Broad Institute Genome Sequencing Center for Infectious Disease"/>
            <person name="Wu L."/>
            <person name="Ma J."/>
        </authorList>
    </citation>
    <scope>NUCLEOTIDE SEQUENCE [LARGE SCALE GENOMIC DNA]</scope>
    <source>
        <strain evidence="7">CGMCC 1.12923</strain>
    </source>
</reference>
<dbReference type="EMBL" id="BMGJ01000009">
    <property type="protein sequence ID" value="GGD68464.1"/>
    <property type="molecule type" value="Genomic_DNA"/>
</dbReference>
<evidence type="ECO:0000313" key="6">
    <source>
        <dbReference type="EMBL" id="GGD68464.1"/>
    </source>
</evidence>
<keyword evidence="4" id="KW-0804">Transcription</keyword>
<dbReference type="Pfam" id="PF00126">
    <property type="entry name" value="HTH_1"/>
    <property type="match status" value="1"/>
</dbReference>
<evidence type="ECO:0000313" key="7">
    <source>
        <dbReference type="Proteomes" id="UP000614272"/>
    </source>
</evidence>
<dbReference type="PANTHER" id="PTHR30126:SF98">
    <property type="entry name" value="HTH-TYPE TRANSCRIPTIONAL ACTIVATOR BAUR"/>
    <property type="match status" value="1"/>
</dbReference>
<dbReference type="InterPro" id="IPR036388">
    <property type="entry name" value="WH-like_DNA-bd_sf"/>
</dbReference>
<comment type="caution">
    <text evidence="6">The sequence shown here is derived from an EMBL/GenBank/DDBJ whole genome shotgun (WGS) entry which is preliminary data.</text>
</comment>
<keyword evidence="7" id="KW-1185">Reference proteome</keyword>
<evidence type="ECO:0000256" key="3">
    <source>
        <dbReference type="ARBA" id="ARBA00023125"/>
    </source>
</evidence>
<dbReference type="PROSITE" id="PS50931">
    <property type="entry name" value="HTH_LYSR"/>
    <property type="match status" value="1"/>
</dbReference>
<evidence type="ECO:0000259" key="5">
    <source>
        <dbReference type="PROSITE" id="PS50931"/>
    </source>
</evidence>
<evidence type="ECO:0000256" key="2">
    <source>
        <dbReference type="ARBA" id="ARBA00023015"/>
    </source>
</evidence>
<dbReference type="InterPro" id="IPR036390">
    <property type="entry name" value="WH_DNA-bd_sf"/>
</dbReference>